<proteinExistence type="predicted"/>
<dbReference type="AlphaFoldDB" id="D1NV81"/>
<comment type="caution">
    <text evidence="1">The sequence shown here is derived from an EMBL/GenBank/DDBJ whole genome shotgun (WGS) entry which is preliminary data.</text>
</comment>
<evidence type="ECO:0000313" key="2">
    <source>
        <dbReference type="Proteomes" id="UP000003656"/>
    </source>
</evidence>
<organism evidence="1 2">
    <name type="scientific">Bifidobacterium gallicum DSM 20093 = LMG 11596</name>
    <dbReference type="NCBI Taxonomy" id="561180"/>
    <lineage>
        <taxon>Bacteria</taxon>
        <taxon>Bacillati</taxon>
        <taxon>Actinomycetota</taxon>
        <taxon>Actinomycetes</taxon>
        <taxon>Bifidobacteriales</taxon>
        <taxon>Bifidobacteriaceae</taxon>
        <taxon>Bifidobacterium</taxon>
    </lineage>
</organism>
<accession>D1NV81</accession>
<name>D1NV81_9BIFI</name>
<dbReference type="Proteomes" id="UP000003656">
    <property type="component" value="Unassembled WGS sequence"/>
</dbReference>
<reference evidence="1 2" key="1">
    <citation type="submission" date="2009-11" db="EMBL/GenBank/DDBJ databases">
        <authorList>
            <person name="Weinstock G."/>
            <person name="Sodergren E."/>
            <person name="Clifton S."/>
            <person name="Fulton L."/>
            <person name="Fulton B."/>
            <person name="Courtney L."/>
            <person name="Fronick C."/>
            <person name="Harrison M."/>
            <person name="Strong C."/>
            <person name="Farmer C."/>
            <person name="Delahaunty K."/>
            <person name="Markovic C."/>
            <person name="Hall O."/>
            <person name="Minx P."/>
            <person name="Tomlinson C."/>
            <person name="Mitreva M."/>
            <person name="Nelson J."/>
            <person name="Hou S."/>
            <person name="Wollam A."/>
            <person name="Pepin K.H."/>
            <person name="Johnson M."/>
            <person name="Bhonagiri V."/>
            <person name="Nash W.E."/>
            <person name="Warren W."/>
            <person name="Chinwalla A."/>
            <person name="Mardis E.R."/>
            <person name="Wilson R.K."/>
        </authorList>
    </citation>
    <scope>NUCLEOTIDE SEQUENCE [LARGE SCALE GENOMIC DNA]</scope>
    <source>
        <strain evidence="1 2">DSM 20093</strain>
    </source>
</reference>
<evidence type="ECO:0000313" key="1">
    <source>
        <dbReference type="EMBL" id="EFA22732.1"/>
    </source>
</evidence>
<dbReference type="EMBL" id="ABXB03000003">
    <property type="protein sequence ID" value="EFA22732.1"/>
    <property type="molecule type" value="Genomic_DNA"/>
</dbReference>
<sequence>MEHFVYEFHGFTALALRFLDHIRMLTNELNIKHGATLPRQHDRNRRLRILWNRTGRTVERTLSPLFQQVDVSGATRFMTAFLQRSWATRAEVLQKADERYMESVAEGLRKRSQLGCRE</sequence>
<gene>
    <name evidence="1" type="ORF">BIFGAL_03765</name>
</gene>
<protein>
    <submittedName>
        <fullName evidence="1">Uncharacterized protein</fullName>
    </submittedName>
</protein>
<dbReference type="STRING" id="561180.BIFGAL_03765"/>